<dbReference type="Proteomes" id="UP000310374">
    <property type="component" value="Unassembled WGS sequence"/>
</dbReference>
<gene>
    <name evidence="3" type="ORF">D6D12_07962</name>
    <name evidence="2" type="ORF">D6D19_06264</name>
</gene>
<evidence type="ECO:0000313" key="4">
    <source>
        <dbReference type="Proteomes" id="UP000308802"/>
    </source>
</evidence>
<comment type="caution">
    <text evidence="2">The sequence shown here is derived from an EMBL/GenBank/DDBJ whole genome shotgun (WGS) entry which is preliminary data.</text>
</comment>
<dbReference type="EMBL" id="QZAO01000211">
    <property type="protein sequence ID" value="THW72726.1"/>
    <property type="molecule type" value="Genomic_DNA"/>
</dbReference>
<dbReference type="EMBL" id="QZAT01000132">
    <property type="protein sequence ID" value="THX24028.1"/>
    <property type="molecule type" value="Genomic_DNA"/>
</dbReference>
<dbReference type="AlphaFoldDB" id="A0A4S9A1B8"/>
<feature type="region of interest" description="Disordered" evidence="1">
    <location>
        <begin position="1"/>
        <end position="29"/>
    </location>
</feature>
<evidence type="ECO:0000313" key="5">
    <source>
        <dbReference type="Proteomes" id="UP000310374"/>
    </source>
</evidence>
<evidence type="ECO:0000313" key="3">
    <source>
        <dbReference type="EMBL" id="THX24028.1"/>
    </source>
</evidence>
<protein>
    <submittedName>
        <fullName evidence="2">Uncharacterized protein</fullName>
    </submittedName>
</protein>
<organism evidence="2 4">
    <name type="scientific">Aureobasidium pullulans</name>
    <name type="common">Black yeast</name>
    <name type="synonym">Pullularia pullulans</name>
    <dbReference type="NCBI Taxonomy" id="5580"/>
    <lineage>
        <taxon>Eukaryota</taxon>
        <taxon>Fungi</taxon>
        <taxon>Dikarya</taxon>
        <taxon>Ascomycota</taxon>
        <taxon>Pezizomycotina</taxon>
        <taxon>Dothideomycetes</taxon>
        <taxon>Dothideomycetidae</taxon>
        <taxon>Dothideales</taxon>
        <taxon>Saccotheciaceae</taxon>
        <taxon>Aureobasidium</taxon>
    </lineage>
</organism>
<feature type="compositionally biased region" description="Polar residues" evidence="1">
    <location>
        <begin position="1"/>
        <end position="12"/>
    </location>
</feature>
<sequence>MVPTKAQKTVKSTETDDDGGITFKKKQDDLRKSVVIRQEKARTRIRKNRSNKQKDLQKRIESLKRNITVEQYVEFCDPNEYGPRPMHVGMHIQHGNPRNASQPSISTFRQFLPPCAACSPHASETWKSKKAKLCNLDPAPTPTRQVRPHSALFAICSLARPTSKNASQKASRAWKGPCTRLLASSKLFSRLAPSFLRRQQQQQQQRLLQAQVRPP</sequence>
<accession>A0A4S9A1B8</accession>
<name>A0A4S9A1B8_AURPU</name>
<evidence type="ECO:0000313" key="2">
    <source>
        <dbReference type="EMBL" id="THW72726.1"/>
    </source>
</evidence>
<evidence type="ECO:0000256" key="1">
    <source>
        <dbReference type="SAM" id="MobiDB-lite"/>
    </source>
</evidence>
<proteinExistence type="predicted"/>
<dbReference type="Proteomes" id="UP000308802">
    <property type="component" value="Unassembled WGS sequence"/>
</dbReference>
<reference evidence="4 5" key="1">
    <citation type="submission" date="2018-10" db="EMBL/GenBank/DDBJ databases">
        <title>Fifty Aureobasidium pullulans genomes reveal a recombining polyextremotolerant generalist.</title>
        <authorList>
            <person name="Gostincar C."/>
            <person name="Turk M."/>
            <person name="Zajc J."/>
            <person name="Gunde-Cimerman N."/>
        </authorList>
    </citation>
    <scope>NUCLEOTIDE SEQUENCE [LARGE SCALE GENOMIC DNA]</scope>
    <source>
        <strain evidence="3 5">EXF-10081</strain>
        <strain evidence="2 4">EXF-10659</strain>
    </source>
</reference>